<comment type="subcellular location">
    <subcellularLocation>
        <location evidence="1">Nucleus</location>
    </subcellularLocation>
</comment>
<feature type="region of interest" description="Disordered" evidence="8">
    <location>
        <begin position="198"/>
        <end position="233"/>
    </location>
</feature>
<protein>
    <recommendedName>
        <fullName evidence="9">HSF-type DNA-binding domain-containing protein</fullName>
    </recommendedName>
</protein>
<comment type="similarity">
    <text evidence="6">Belongs to the HSF family.</text>
</comment>
<feature type="domain" description="HSF-type DNA-binding" evidence="9">
    <location>
        <begin position="1"/>
        <end position="98"/>
    </location>
</feature>
<keyword evidence="7" id="KW-0175">Coiled coil</keyword>
<dbReference type="GO" id="GO:0003700">
    <property type="term" value="F:DNA-binding transcription factor activity"/>
    <property type="evidence" value="ECO:0007669"/>
    <property type="project" value="InterPro"/>
</dbReference>
<dbReference type="AlphaFoldDB" id="A0A7S4N0M2"/>
<keyword evidence="4" id="KW-0804">Transcription</keyword>
<feature type="region of interest" description="Disordered" evidence="8">
    <location>
        <begin position="339"/>
        <end position="372"/>
    </location>
</feature>
<reference evidence="10" key="1">
    <citation type="submission" date="2021-01" db="EMBL/GenBank/DDBJ databases">
        <authorList>
            <person name="Corre E."/>
            <person name="Pelletier E."/>
            <person name="Niang G."/>
            <person name="Scheremetjew M."/>
            <person name="Finn R."/>
            <person name="Kale V."/>
            <person name="Holt S."/>
            <person name="Cochrane G."/>
            <person name="Meng A."/>
            <person name="Brown T."/>
            <person name="Cohen L."/>
        </authorList>
    </citation>
    <scope>NUCLEOTIDE SEQUENCE</scope>
    <source>
        <strain evidence="10">UIO037</strain>
    </source>
</reference>
<dbReference type="PANTHER" id="PTHR10015:SF206">
    <property type="entry name" value="HSF-TYPE DNA-BINDING DOMAIN-CONTAINING PROTEIN"/>
    <property type="match status" value="1"/>
</dbReference>
<evidence type="ECO:0000313" key="10">
    <source>
        <dbReference type="EMBL" id="CAE2256680.1"/>
    </source>
</evidence>
<keyword evidence="2" id="KW-0805">Transcription regulation</keyword>
<keyword evidence="3" id="KW-0238">DNA-binding</keyword>
<dbReference type="PANTHER" id="PTHR10015">
    <property type="entry name" value="HEAT SHOCK TRANSCRIPTION FACTOR"/>
    <property type="match status" value="1"/>
</dbReference>
<organism evidence="10">
    <name type="scientific">Prymnesium polylepis</name>
    <dbReference type="NCBI Taxonomy" id="72548"/>
    <lineage>
        <taxon>Eukaryota</taxon>
        <taxon>Haptista</taxon>
        <taxon>Haptophyta</taxon>
        <taxon>Prymnesiophyceae</taxon>
        <taxon>Prymnesiales</taxon>
        <taxon>Prymnesiaceae</taxon>
        <taxon>Prymnesium</taxon>
    </lineage>
</organism>
<dbReference type="GO" id="GO:0005634">
    <property type="term" value="C:nucleus"/>
    <property type="evidence" value="ECO:0007669"/>
    <property type="project" value="UniProtKB-SubCell"/>
</dbReference>
<dbReference type="GO" id="GO:0043565">
    <property type="term" value="F:sequence-specific DNA binding"/>
    <property type="evidence" value="ECO:0007669"/>
    <property type="project" value="InterPro"/>
</dbReference>
<dbReference type="SMART" id="SM00415">
    <property type="entry name" value="HSF"/>
    <property type="match status" value="1"/>
</dbReference>
<dbReference type="InterPro" id="IPR036388">
    <property type="entry name" value="WH-like_DNA-bd_sf"/>
</dbReference>
<evidence type="ECO:0000256" key="5">
    <source>
        <dbReference type="ARBA" id="ARBA00023242"/>
    </source>
</evidence>
<accession>A0A7S4N0M2</accession>
<dbReference type="Gene3D" id="1.10.10.10">
    <property type="entry name" value="Winged helix-like DNA-binding domain superfamily/Winged helix DNA-binding domain"/>
    <property type="match status" value="1"/>
</dbReference>
<feature type="region of interest" description="Disordered" evidence="8">
    <location>
        <begin position="99"/>
        <end position="119"/>
    </location>
</feature>
<dbReference type="Pfam" id="PF00447">
    <property type="entry name" value="HSF_DNA-bind"/>
    <property type="match status" value="1"/>
</dbReference>
<evidence type="ECO:0000256" key="3">
    <source>
        <dbReference type="ARBA" id="ARBA00023125"/>
    </source>
</evidence>
<proteinExistence type="inferred from homology"/>
<evidence type="ECO:0000259" key="9">
    <source>
        <dbReference type="SMART" id="SM00415"/>
    </source>
</evidence>
<keyword evidence="5" id="KW-0539">Nucleus</keyword>
<feature type="compositionally biased region" description="Basic and acidic residues" evidence="8">
    <location>
        <begin position="351"/>
        <end position="360"/>
    </location>
</feature>
<evidence type="ECO:0000256" key="1">
    <source>
        <dbReference type="ARBA" id="ARBA00004123"/>
    </source>
</evidence>
<dbReference type="FunFam" id="1.10.10.10:FF:000027">
    <property type="entry name" value="Heat shock transcription factor 1"/>
    <property type="match status" value="1"/>
</dbReference>
<dbReference type="EMBL" id="HBKO01034458">
    <property type="protein sequence ID" value="CAE2256680.1"/>
    <property type="molecule type" value="Transcribed_RNA"/>
</dbReference>
<evidence type="ECO:0000256" key="4">
    <source>
        <dbReference type="ARBA" id="ARBA00023163"/>
    </source>
</evidence>
<dbReference type="PRINTS" id="PR00056">
    <property type="entry name" value="HSFDOMAIN"/>
</dbReference>
<dbReference type="InterPro" id="IPR036390">
    <property type="entry name" value="WH_DNA-bd_sf"/>
</dbReference>
<sequence>MAPFLTKLFQIVSAAATDACIKWTIKGDSFVISDPDTFAREILPTYFKHNNIRSFIRQLNTYGFRKRTNISSTDEHLEFFHVSFRRDEPGQLTQIKRCHQPKAQSQHGGAPGPGPAVSAPQMEELAKSGQMSADLDTIRNRVTELKTRLGSLQMEIRDYNVQMEQKVGLLMQILQTTSPGAGASQLQQQIARMQMNMGGNGSQSTPPSSFGMEHSAGGLGNSYSQPHGDLGRRDSLLASLGHQHGMGGMGGSIPGLGNLSGIGGMSGLGGGNSLSGLGGVLGSGMGGGLGAGMGGFGGMGGLGGFGGMGGLGAVGQKNGGADGGVAGLQHLLEAAQRYHTEDTADTNGRGGSERAAKRFCTESNSSAAAARA</sequence>
<evidence type="ECO:0000256" key="8">
    <source>
        <dbReference type="SAM" id="MobiDB-lite"/>
    </source>
</evidence>
<feature type="compositionally biased region" description="Polar residues" evidence="8">
    <location>
        <begin position="361"/>
        <end position="372"/>
    </location>
</feature>
<dbReference type="InterPro" id="IPR000232">
    <property type="entry name" value="HSF_DNA-bd"/>
</dbReference>
<evidence type="ECO:0000256" key="6">
    <source>
        <dbReference type="RuleBase" id="RU004020"/>
    </source>
</evidence>
<evidence type="ECO:0000256" key="2">
    <source>
        <dbReference type="ARBA" id="ARBA00023015"/>
    </source>
</evidence>
<feature type="coiled-coil region" evidence="7">
    <location>
        <begin position="135"/>
        <end position="162"/>
    </location>
</feature>
<gene>
    <name evidence="10" type="ORF">CPOL0286_LOCUS15650</name>
</gene>
<dbReference type="SUPFAM" id="SSF46785">
    <property type="entry name" value="Winged helix' DNA-binding domain"/>
    <property type="match status" value="1"/>
</dbReference>
<evidence type="ECO:0000256" key="7">
    <source>
        <dbReference type="SAM" id="Coils"/>
    </source>
</evidence>
<name>A0A7S4N0M2_9EUKA</name>